<comment type="caution">
    <text evidence="2">The sequence shown here is derived from an EMBL/GenBank/DDBJ whole genome shotgun (WGS) entry which is preliminary data.</text>
</comment>
<evidence type="ECO:0000259" key="1">
    <source>
        <dbReference type="Pfam" id="PF13843"/>
    </source>
</evidence>
<dbReference type="PANTHER" id="PTHR47272:SF1">
    <property type="entry name" value="PIGGYBAC TRANSPOSABLE ELEMENT-DERIVED PROTEIN 3-LIKE"/>
    <property type="match status" value="1"/>
</dbReference>
<evidence type="ECO:0000313" key="3">
    <source>
        <dbReference type="Proteomes" id="UP001258017"/>
    </source>
</evidence>
<accession>A0AAD9REQ5</accession>
<dbReference type="PANTHER" id="PTHR47272">
    <property type="entry name" value="DDE_TNP_1_7 DOMAIN-CONTAINING PROTEIN"/>
    <property type="match status" value="1"/>
</dbReference>
<reference evidence="2" key="2">
    <citation type="journal article" date="2023" name="Commun. Biol.">
        <title>Intrasexual cuticular hydrocarbon dimorphism in a wasp sheds light on hydrocarbon biosynthesis genes in Hymenoptera.</title>
        <authorList>
            <person name="Moris V.C."/>
            <person name="Podsiadlowski L."/>
            <person name="Martin S."/>
            <person name="Oeyen J.P."/>
            <person name="Donath A."/>
            <person name="Petersen M."/>
            <person name="Wilbrandt J."/>
            <person name="Misof B."/>
            <person name="Liedtke D."/>
            <person name="Thamm M."/>
            <person name="Scheiner R."/>
            <person name="Schmitt T."/>
            <person name="Niehuis O."/>
        </authorList>
    </citation>
    <scope>NUCLEOTIDE SEQUENCE</scope>
    <source>
        <strain evidence="2">GBR_01_08_01A</strain>
    </source>
</reference>
<protein>
    <recommendedName>
        <fullName evidence="1">PiggyBac transposable element-derived protein domain-containing protein</fullName>
    </recommendedName>
</protein>
<feature type="domain" description="PiggyBac transposable element-derived protein" evidence="1">
    <location>
        <begin position="98"/>
        <end position="463"/>
    </location>
</feature>
<organism evidence="2 3">
    <name type="scientific">Odynerus spinipes</name>
    <dbReference type="NCBI Taxonomy" id="1348599"/>
    <lineage>
        <taxon>Eukaryota</taxon>
        <taxon>Metazoa</taxon>
        <taxon>Ecdysozoa</taxon>
        <taxon>Arthropoda</taxon>
        <taxon>Hexapoda</taxon>
        <taxon>Insecta</taxon>
        <taxon>Pterygota</taxon>
        <taxon>Neoptera</taxon>
        <taxon>Endopterygota</taxon>
        <taxon>Hymenoptera</taxon>
        <taxon>Apocrita</taxon>
        <taxon>Aculeata</taxon>
        <taxon>Vespoidea</taxon>
        <taxon>Vespidae</taxon>
        <taxon>Eumeninae</taxon>
        <taxon>Odynerus</taxon>
    </lineage>
</organism>
<gene>
    <name evidence="2" type="ORF">KPH14_010922</name>
</gene>
<dbReference type="Proteomes" id="UP001258017">
    <property type="component" value="Unassembled WGS sequence"/>
</dbReference>
<proteinExistence type="predicted"/>
<sequence>MNTKSHRNNIGITIRRISGNRFDDSLLDSESDEDVIVFPRRRINVIDSDEEFSTQFSSDEEDAGLQKIVWQPLSQTNNNSCYRPWKGNCPNVPEAPRSPMTYFRQLFDKEIISNIVDYTNIYALQCDPAKSIAVSVNEIEQFFGCYFFMSIYGLPRAEMYWNSKTRVSAVADTMSRTRWREIKSKIHFSRNLQANATNNAEVTDSLQKIRPILDKLVKNFNCIPMSEHVCVDEQVIPFKGRHRLQNYMPKKPKKWGYKPFLLCDSSGLIYNFEIYTGKVIHDPELPNVGSSGNVVLRLAKIIPKQLFYKICFDNWFSTLPLVTELENLGIQSVATVRSNRLKNCEFSSDKVMKTKGRGSYEILSTSIDRVTINAVKWYDNKAVHLMSTFCEVEPVDIVKRWDKKINRMIDVQRPNIVKTYNKHMGGVDLVDSLIALYRIKIRSKKWYHRIMFHLLDLTMVNAWLLYKQDCSSHSVSPGRQYSLLKFKTDVASCLCQEHKGTQKERGRPTSNEVYKQLQNKRKKRPNTTLPVEDVRKKMKWHIGQFFRITEDVAKSPNVKEFLKLNVPNVMFIYV</sequence>
<dbReference type="AlphaFoldDB" id="A0AAD9REQ5"/>
<name>A0AAD9REQ5_9HYME</name>
<dbReference type="EMBL" id="JAIFRP010000434">
    <property type="protein sequence ID" value="KAK2578317.1"/>
    <property type="molecule type" value="Genomic_DNA"/>
</dbReference>
<dbReference type="InterPro" id="IPR029526">
    <property type="entry name" value="PGBD"/>
</dbReference>
<evidence type="ECO:0000313" key="2">
    <source>
        <dbReference type="EMBL" id="KAK2578317.1"/>
    </source>
</evidence>
<keyword evidence="3" id="KW-1185">Reference proteome</keyword>
<reference evidence="2" key="1">
    <citation type="submission" date="2021-08" db="EMBL/GenBank/DDBJ databases">
        <authorList>
            <person name="Misof B."/>
            <person name="Oliver O."/>
            <person name="Podsiadlowski L."/>
            <person name="Donath A."/>
            <person name="Peters R."/>
            <person name="Mayer C."/>
            <person name="Rust J."/>
            <person name="Gunkel S."/>
            <person name="Lesny P."/>
            <person name="Martin S."/>
            <person name="Oeyen J.P."/>
            <person name="Petersen M."/>
            <person name="Panagiotis P."/>
            <person name="Wilbrandt J."/>
            <person name="Tanja T."/>
        </authorList>
    </citation>
    <scope>NUCLEOTIDE SEQUENCE</scope>
    <source>
        <strain evidence="2">GBR_01_08_01A</strain>
        <tissue evidence="2">Thorax + abdomen</tissue>
    </source>
</reference>
<dbReference type="Pfam" id="PF13843">
    <property type="entry name" value="DDE_Tnp_1_7"/>
    <property type="match status" value="1"/>
</dbReference>